<dbReference type="RefSeq" id="WP_047916162.1">
    <property type="nucleotide sequence ID" value="NZ_LN774769.1"/>
</dbReference>
<organism evidence="2 3">
    <name type="scientific">Pseudolactococcus piscium MKFS47</name>
    <dbReference type="NCBI Taxonomy" id="297352"/>
    <lineage>
        <taxon>Bacteria</taxon>
        <taxon>Bacillati</taxon>
        <taxon>Bacillota</taxon>
        <taxon>Bacilli</taxon>
        <taxon>Lactobacillales</taxon>
        <taxon>Streptococcaceae</taxon>
        <taxon>Pseudolactococcus</taxon>
    </lineage>
</organism>
<dbReference type="HOGENOM" id="CLU_107462_3_1_9"/>
<dbReference type="NCBIfam" id="TIGR01671">
    <property type="entry name" value="phage_TIGR01671"/>
    <property type="match status" value="1"/>
</dbReference>
<dbReference type="EMBL" id="LN774769">
    <property type="protein sequence ID" value="CEN29157.1"/>
    <property type="molecule type" value="Genomic_DNA"/>
</dbReference>
<dbReference type="KEGG" id="lpk:LACPI_1957"/>
<dbReference type="InterPro" id="IPR023385">
    <property type="entry name" value="YopX-like_C"/>
</dbReference>
<dbReference type="Proteomes" id="UP000033166">
    <property type="component" value="Chromosome I"/>
</dbReference>
<proteinExistence type="predicted"/>
<feature type="domain" description="YopX protein" evidence="1">
    <location>
        <begin position="4"/>
        <end position="128"/>
    </location>
</feature>
<sequence>MIPKFRAYSKADNAIYKVLLIDFKSSIEQIKLKKTGEIWYDFEDVVLMQSTGIKGKNGVEIYEGDILKLHAIFLAPDDKIGYLEYSPKYGYSIILEGNRLYRQEYWASTNKLNYEVIGNIYENPELLEDV</sequence>
<dbReference type="AlphaFoldDB" id="A0A0D6DYY7"/>
<reference evidence="3" key="1">
    <citation type="submission" date="2015-01" db="EMBL/GenBank/DDBJ databases">
        <authorList>
            <person name="Andreevskaya M."/>
        </authorList>
    </citation>
    <scope>NUCLEOTIDE SEQUENCE [LARGE SCALE GENOMIC DNA]</scope>
    <source>
        <strain evidence="3">MKFS47</strain>
    </source>
</reference>
<protein>
    <submittedName>
        <fullName evidence="2">Phage protein</fullName>
    </submittedName>
</protein>
<dbReference type="InterPro" id="IPR019096">
    <property type="entry name" value="YopX_protein"/>
</dbReference>
<gene>
    <name evidence="2" type="ORF">LACPI_1957</name>
</gene>
<name>A0A0D6DYY7_9LACT</name>
<accession>A0A0D6DYY7</accession>
<dbReference type="Gene3D" id="2.30.30.290">
    <property type="entry name" value="YopX-like domains"/>
    <property type="match status" value="1"/>
</dbReference>
<dbReference type="InterPro" id="IPR010024">
    <property type="entry name" value="CHP16711"/>
</dbReference>
<dbReference type="Pfam" id="PF09643">
    <property type="entry name" value="YopX"/>
    <property type="match status" value="1"/>
</dbReference>
<evidence type="ECO:0000259" key="1">
    <source>
        <dbReference type="Pfam" id="PF09643"/>
    </source>
</evidence>
<evidence type="ECO:0000313" key="3">
    <source>
        <dbReference type="Proteomes" id="UP000033166"/>
    </source>
</evidence>
<evidence type="ECO:0000313" key="2">
    <source>
        <dbReference type="EMBL" id="CEN29157.1"/>
    </source>
</evidence>
<dbReference type="SUPFAM" id="SSF159006">
    <property type="entry name" value="YopX-like"/>
    <property type="match status" value="1"/>
</dbReference>